<evidence type="ECO:0000256" key="7">
    <source>
        <dbReference type="ARBA" id="ARBA00049244"/>
    </source>
</evidence>
<dbReference type="GO" id="GO:0003887">
    <property type="term" value="F:DNA-directed DNA polymerase activity"/>
    <property type="evidence" value="ECO:0007669"/>
    <property type="project" value="UniProtKB-KW"/>
</dbReference>
<dbReference type="PANTHER" id="PTHR11669:SF0">
    <property type="entry name" value="PROTEIN STICHEL-LIKE 2"/>
    <property type="match status" value="1"/>
</dbReference>
<dbReference type="FunFam" id="3.40.50.300:FF:000014">
    <property type="entry name" value="DNA polymerase III subunit gamma/tau"/>
    <property type="match status" value="1"/>
</dbReference>
<comment type="catalytic activity">
    <reaction evidence="7 8">
        <text>DNA(n) + a 2'-deoxyribonucleoside 5'-triphosphate = DNA(n+1) + diphosphate</text>
        <dbReference type="Rhea" id="RHEA:22508"/>
        <dbReference type="Rhea" id="RHEA-COMP:17339"/>
        <dbReference type="Rhea" id="RHEA-COMP:17340"/>
        <dbReference type="ChEBI" id="CHEBI:33019"/>
        <dbReference type="ChEBI" id="CHEBI:61560"/>
        <dbReference type="ChEBI" id="CHEBI:173112"/>
        <dbReference type="EC" id="2.7.7.7"/>
    </reaction>
</comment>
<evidence type="ECO:0000313" key="12">
    <source>
        <dbReference type="Proteomes" id="UP000779900"/>
    </source>
</evidence>
<feature type="region of interest" description="Disordered" evidence="9">
    <location>
        <begin position="470"/>
        <end position="492"/>
    </location>
</feature>
<dbReference type="Gene3D" id="1.10.8.60">
    <property type="match status" value="1"/>
</dbReference>
<dbReference type="InterPro" id="IPR003593">
    <property type="entry name" value="AAA+_ATPase"/>
</dbReference>
<protein>
    <recommendedName>
        <fullName evidence="8">DNA polymerase III subunit gamma/tau</fullName>
        <ecNumber evidence="8">2.7.7.7</ecNumber>
    </recommendedName>
</protein>
<proteinExistence type="inferred from homology"/>
<sequence>MVAGEVLTLKYRPQRLAELLVQDHVRDTLSRAIEKNRLANAYLFCGPRGVGKTTTARILAKSLNCQKGPTVSPCGECSACVAITGGRSLDVIEIDGASNRKIDDVRELRENIKYLPTSGRYKIYIIDEVHMLTTESFNALLKTLEEPPAHAKFIFATTAAQDVPATIVSRCQRFDFRRATPSEIRNRLAWLAEREGIKASDAALMAIARRADGAIRDGEGILDQLASFQPEGIEVKDVEELLGLVPSEVFFDYADLLLAGNEPGLMGFVARLFDSGYDHLEFYSGVVQHFRDLLALEISGRECGLSLLPDEIERMLSQGRRFGCGRLLRILHAVAAYEAQAASTQFPRVLIEVMSLELASEPAGLHGQEAPRSAPPAITAATVARDQPRTLKGLWAELRLHTKAHQSMLAGFLELATPVSLSDAALTISLSAKHKVAAETLQADLRRIEAILAEVAGRPLKLVVEVSRKPSADPTRERVSRILGEVEEREQH</sequence>
<dbReference type="GO" id="GO:0006261">
    <property type="term" value="P:DNA-templated DNA replication"/>
    <property type="evidence" value="ECO:0007669"/>
    <property type="project" value="TreeGrafter"/>
</dbReference>
<dbReference type="PRINTS" id="PR00300">
    <property type="entry name" value="CLPPROTEASEA"/>
</dbReference>
<evidence type="ECO:0000256" key="1">
    <source>
        <dbReference type="ARBA" id="ARBA00006360"/>
    </source>
</evidence>
<keyword evidence="5 8" id="KW-0067">ATP-binding</keyword>
<dbReference type="Gene3D" id="3.40.50.300">
    <property type="entry name" value="P-loop containing nucleotide triphosphate hydrolases"/>
    <property type="match status" value="1"/>
</dbReference>
<dbReference type="InterPro" id="IPR012763">
    <property type="entry name" value="DNA_pol_III_sug/sutau_N"/>
</dbReference>
<accession>A0A938BT20</accession>
<keyword evidence="8 11" id="KW-0808">Transferase</keyword>
<keyword evidence="8 11" id="KW-0548">Nucleotidyltransferase</keyword>
<evidence type="ECO:0000256" key="8">
    <source>
        <dbReference type="RuleBase" id="RU364063"/>
    </source>
</evidence>
<keyword evidence="6 8" id="KW-0239">DNA-directed DNA polymerase</keyword>
<reference evidence="11" key="1">
    <citation type="submission" date="2019-03" db="EMBL/GenBank/DDBJ databases">
        <title>Lake Tanganyika Metagenome-Assembled Genomes (MAGs).</title>
        <authorList>
            <person name="Tran P."/>
        </authorList>
    </citation>
    <scope>NUCLEOTIDE SEQUENCE</scope>
    <source>
        <strain evidence="11">K_DeepCast_150m_m2_040</strain>
    </source>
</reference>
<keyword evidence="4" id="KW-0862">Zinc</keyword>
<gene>
    <name evidence="8 11" type="primary">dnaX</name>
    <name evidence="11" type="ORF">FJY68_04775</name>
</gene>
<name>A0A938BT20_UNCW3</name>
<dbReference type="EMBL" id="VGIR01000020">
    <property type="protein sequence ID" value="MBM3331152.1"/>
    <property type="molecule type" value="Genomic_DNA"/>
</dbReference>
<dbReference type="GO" id="GO:0003677">
    <property type="term" value="F:DNA binding"/>
    <property type="evidence" value="ECO:0007669"/>
    <property type="project" value="InterPro"/>
</dbReference>
<evidence type="ECO:0000256" key="3">
    <source>
        <dbReference type="ARBA" id="ARBA00022741"/>
    </source>
</evidence>
<evidence type="ECO:0000259" key="10">
    <source>
        <dbReference type="SMART" id="SM00382"/>
    </source>
</evidence>
<dbReference type="SUPFAM" id="SSF48019">
    <property type="entry name" value="post-AAA+ oligomerization domain-like"/>
    <property type="match status" value="1"/>
</dbReference>
<dbReference type="InterPro" id="IPR008921">
    <property type="entry name" value="DNA_pol3_clamp-load_cplx_C"/>
</dbReference>
<evidence type="ECO:0000256" key="6">
    <source>
        <dbReference type="ARBA" id="ARBA00022932"/>
    </source>
</evidence>
<dbReference type="SMART" id="SM00382">
    <property type="entry name" value="AAA"/>
    <property type="match status" value="1"/>
</dbReference>
<keyword evidence="3 8" id="KW-0547">Nucleotide-binding</keyword>
<organism evidence="11 12">
    <name type="scientific">candidate division WOR-3 bacterium</name>
    <dbReference type="NCBI Taxonomy" id="2052148"/>
    <lineage>
        <taxon>Bacteria</taxon>
        <taxon>Bacteria division WOR-3</taxon>
    </lineage>
</organism>
<dbReference type="NCBIfam" id="TIGR02397">
    <property type="entry name" value="dnaX_nterm"/>
    <property type="match status" value="1"/>
</dbReference>
<dbReference type="GO" id="GO:0046872">
    <property type="term" value="F:metal ion binding"/>
    <property type="evidence" value="ECO:0007669"/>
    <property type="project" value="UniProtKB-KW"/>
</dbReference>
<evidence type="ECO:0000256" key="9">
    <source>
        <dbReference type="SAM" id="MobiDB-lite"/>
    </source>
</evidence>
<dbReference type="GO" id="GO:0009360">
    <property type="term" value="C:DNA polymerase III complex"/>
    <property type="evidence" value="ECO:0007669"/>
    <property type="project" value="InterPro"/>
</dbReference>
<keyword evidence="2" id="KW-0479">Metal-binding</keyword>
<evidence type="ECO:0000256" key="5">
    <source>
        <dbReference type="ARBA" id="ARBA00022840"/>
    </source>
</evidence>
<dbReference type="Gene3D" id="1.20.272.10">
    <property type="match status" value="1"/>
</dbReference>
<dbReference type="InterPro" id="IPR050238">
    <property type="entry name" value="DNA_Rep/Repair_Clamp_Loader"/>
</dbReference>
<comment type="function">
    <text evidence="8">DNA polymerase III is a complex, multichain enzyme responsible for most of the replicative synthesis in bacteria. This DNA polymerase also exhibits 3' to 5' exonuclease activity.</text>
</comment>
<comment type="subunit">
    <text evidence="8">DNA polymerase III contains a core (composed of alpha, epsilon and theta chains) that associates with a tau subunit. This core dimerizes to form the POLIII' complex. PolIII' associates with the gamma complex (composed of gamma, delta, delta', psi and chi chains) and with the beta chain to form the complete DNA polymerase III complex.</text>
</comment>
<dbReference type="CDD" id="cd00009">
    <property type="entry name" value="AAA"/>
    <property type="match status" value="1"/>
</dbReference>
<comment type="similarity">
    <text evidence="1 8">Belongs to the DnaX/STICHEL family.</text>
</comment>
<dbReference type="GO" id="GO:0005524">
    <property type="term" value="F:ATP binding"/>
    <property type="evidence" value="ECO:0007669"/>
    <property type="project" value="UniProtKB-KW"/>
</dbReference>
<keyword evidence="8" id="KW-0235">DNA replication</keyword>
<dbReference type="AlphaFoldDB" id="A0A938BT20"/>
<dbReference type="Pfam" id="PF13177">
    <property type="entry name" value="DNA_pol3_delta2"/>
    <property type="match status" value="1"/>
</dbReference>
<feature type="domain" description="AAA+ ATPase" evidence="10">
    <location>
        <begin position="38"/>
        <end position="180"/>
    </location>
</feature>
<dbReference type="NCBIfam" id="NF004046">
    <property type="entry name" value="PRK05563.1"/>
    <property type="match status" value="1"/>
</dbReference>
<dbReference type="EC" id="2.7.7.7" evidence="8"/>
<evidence type="ECO:0000256" key="4">
    <source>
        <dbReference type="ARBA" id="ARBA00022833"/>
    </source>
</evidence>
<comment type="caution">
    <text evidence="11">The sequence shown here is derived from an EMBL/GenBank/DDBJ whole genome shotgun (WGS) entry which is preliminary data.</text>
</comment>
<evidence type="ECO:0000313" key="11">
    <source>
        <dbReference type="EMBL" id="MBM3331152.1"/>
    </source>
</evidence>
<evidence type="ECO:0000256" key="2">
    <source>
        <dbReference type="ARBA" id="ARBA00022723"/>
    </source>
</evidence>
<dbReference type="InterPro" id="IPR045085">
    <property type="entry name" value="HLD_clamp_pol_III_gamma_tau"/>
</dbReference>
<dbReference type="PANTHER" id="PTHR11669">
    <property type="entry name" value="REPLICATION FACTOR C / DNA POLYMERASE III GAMMA-TAU SUBUNIT"/>
    <property type="match status" value="1"/>
</dbReference>
<dbReference type="CDD" id="cd18137">
    <property type="entry name" value="HLD_clamp_pol_III_gamma_tau"/>
    <property type="match status" value="1"/>
</dbReference>
<dbReference type="InterPro" id="IPR027417">
    <property type="entry name" value="P-loop_NTPase"/>
</dbReference>
<dbReference type="Proteomes" id="UP000779900">
    <property type="component" value="Unassembled WGS sequence"/>
</dbReference>
<dbReference type="InterPro" id="IPR001270">
    <property type="entry name" value="ClpA/B"/>
</dbReference>
<dbReference type="SUPFAM" id="SSF52540">
    <property type="entry name" value="P-loop containing nucleoside triphosphate hydrolases"/>
    <property type="match status" value="1"/>
</dbReference>